<sequence>MFCEKKVAQMAAYLLLKSDGRMAYLKLMKLLYLSDRDYLIKYGELMSGDKLYSMRFGPILSETLDLIKNVNKVGGDDWEKFIIRDDKDVHLNPRLGGAFDWEEELGELSRADVKTLDGVFDNYGHYYKFDLANLTHLKEICPEWRNPGRSRLPIFKRDILLYSGKSEREADNILENMRESNILKGFSAQLT</sequence>
<evidence type="ECO:0000313" key="3">
    <source>
        <dbReference type="Proteomes" id="UP000248196"/>
    </source>
</evidence>
<gene>
    <name evidence="2" type="ORF">CT690_24140</name>
</gene>
<name>A0A318NRH4_SERPL</name>
<evidence type="ECO:0000259" key="1">
    <source>
        <dbReference type="Pfam" id="PF13274"/>
    </source>
</evidence>
<protein>
    <submittedName>
        <fullName evidence="2">DUF4065 domain-containing protein</fullName>
    </submittedName>
</protein>
<dbReference type="EMBL" id="PESE01000012">
    <property type="protein sequence ID" value="PYD36430.1"/>
    <property type="molecule type" value="Genomic_DNA"/>
</dbReference>
<organism evidence="2 3">
    <name type="scientific">Serratia plymuthica</name>
    <dbReference type="NCBI Taxonomy" id="82996"/>
    <lineage>
        <taxon>Bacteria</taxon>
        <taxon>Pseudomonadati</taxon>
        <taxon>Pseudomonadota</taxon>
        <taxon>Gammaproteobacteria</taxon>
        <taxon>Enterobacterales</taxon>
        <taxon>Yersiniaceae</taxon>
        <taxon>Serratia</taxon>
    </lineage>
</organism>
<reference evidence="2 3" key="1">
    <citation type="submission" date="2017-11" db="EMBL/GenBank/DDBJ databases">
        <title>Genome sequence of the oocydin A producing rhizobacterium Serratia plymuthica 4Rx5.</title>
        <authorList>
            <person name="Matilla M.A."/>
            <person name="Udaondo Z."/>
            <person name="Salmond G.P.C."/>
        </authorList>
    </citation>
    <scope>NUCLEOTIDE SEQUENCE [LARGE SCALE GENOMIC DNA]</scope>
    <source>
        <strain evidence="2 3">4Rx5</strain>
    </source>
</reference>
<dbReference type="OrthoDB" id="9813053at2"/>
<feature type="domain" description="Antitoxin SocA-like Panacea" evidence="1">
    <location>
        <begin position="27"/>
        <end position="139"/>
    </location>
</feature>
<comment type="caution">
    <text evidence="2">The sequence shown here is derived from an EMBL/GenBank/DDBJ whole genome shotgun (WGS) entry which is preliminary data.</text>
</comment>
<dbReference type="InterPro" id="IPR025272">
    <property type="entry name" value="SocA_Panacea"/>
</dbReference>
<accession>A0A318NRH4</accession>
<dbReference type="AlphaFoldDB" id="A0A318NRH4"/>
<dbReference type="Pfam" id="PF13274">
    <property type="entry name" value="SocA_Panacea"/>
    <property type="match status" value="1"/>
</dbReference>
<dbReference type="RefSeq" id="WP_004953525.1">
    <property type="nucleotide sequence ID" value="NZ_PESE01000012.1"/>
</dbReference>
<proteinExistence type="predicted"/>
<evidence type="ECO:0000313" key="2">
    <source>
        <dbReference type="EMBL" id="PYD36430.1"/>
    </source>
</evidence>
<dbReference type="Proteomes" id="UP000248196">
    <property type="component" value="Unassembled WGS sequence"/>
</dbReference>